<keyword evidence="2" id="KW-1185">Reference proteome</keyword>
<dbReference type="WBParaSite" id="GPLIN_001579300">
    <property type="protein sequence ID" value="GPLIN_001579300"/>
    <property type="gene ID" value="GPLIN_001579300"/>
</dbReference>
<dbReference type="AlphaFoldDB" id="A0A183CSD5"/>
<protein>
    <submittedName>
        <fullName evidence="3">Toxin</fullName>
    </submittedName>
</protein>
<sequence length="154" mass="17659">MKALFYLVLLAQLINGSPIWNEQKSSTDNKIFETAVIESEEQTELKQLLSKIKMAALKNIRKYSDGIPTKLTEDRVKTLDYDDGSILSINDKILGQLFEGDILLSVPQAKQILLEIEYEDHQNKRIPRQADPTPESLWTNLTIPYTIHPDFKND</sequence>
<name>A0A183CSD5_GLOPA</name>
<accession>A0A183CSD5</accession>
<proteinExistence type="predicted"/>
<reference evidence="3" key="3">
    <citation type="submission" date="2016-06" db="UniProtKB">
        <authorList>
            <consortium name="WormBaseParasite"/>
        </authorList>
    </citation>
    <scope>IDENTIFICATION</scope>
</reference>
<reference evidence="2" key="1">
    <citation type="submission" date="2013-12" db="EMBL/GenBank/DDBJ databases">
        <authorList>
            <person name="Aslett M."/>
        </authorList>
    </citation>
    <scope>NUCLEOTIDE SEQUENCE [LARGE SCALE GENOMIC DNA]</scope>
    <source>
        <strain evidence="2">Lindley</strain>
    </source>
</reference>
<keyword evidence="1" id="KW-0732">Signal</keyword>
<organism evidence="2 3">
    <name type="scientific">Globodera pallida</name>
    <name type="common">Potato cyst nematode worm</name>
    <name type="synonym">Heterodera pallida</name>
    <dbReference type="NCBI Taxonomy" id="36090"/>
    <lineage>
        <taxon>Eukaryota</taxon>
        <taxon>Metazoa</taxon>
        <taxon>Ecdysozoa</taxon>
        <taxon>Nematoda</taxon>
        <taxon>Chromadorea</taxon>
        <taxon>Rhabditida</taxon>
        <taxon>Tylenchina</taxon>
        <taxon>Tylenchomorpha</taxon>
        <taxon>Tylenchoidea</taxon>
        <taxon>Heteroderidae</taxon>
        <taxon>Heteroderinae</taxon>
        <taxon>Globodera</taxon>
    </lineage>
</organism>
<evidence type="ECO:0000313" key="2">
    <source>
        <dbReference type="Proteomes" id="UP000050741"/>
    </source>
</evidence>
<feature type="chain" id="PRO_5008147928" evidence="1">
    <location>
        <begin position="17"/>
        <end position="154"/>
    </location>
</feature>
<feature type="signal peptide" evidence="1">
    <location>
        <begin position="1"/>
        <end position="16"/>
    </location>
</feature>
<reference evidence="2" key="2">
    <citation type="submission" date="2014-05" db="EMBL/GenBank/DDBJ databases">
        <title>The genome and life-stage specific transcriptomes of Globodera pallida elucidate key aspects of plant parasitism by a cyst nematode.</title>
        <authorList>
            <person name="Cotton J.A."/>
            <person name="Lilley C.J."/>
            <person name="Jones L.M."/>
            <person name="Kikuchi T."/>
            <person name="Reid A.J."/>
            <person name="Thorpe P."/>
            <person name="Tsai I.J."/>
            <person name="Beasley H."/>
            <person name="Blok V."/>
            <person name="Cock P.J.A."/>
            <person name="Van den Akker S.E."/>
            <person name="Holroyd N."/>
            <person name="Hunt M."/>
            <person name="Mantelin S."/>
            <person name="Naghra H."/>
            <person name="Pain A."/>
            <person name="Palomares-Rius J.E."/>
            <person name="Zarowiecki M."/>
            <person name="Berriman M."/>
            <person name="Jones J.T."/>
            <person name="Urwin P.E."/>
        </authorList>
    </citation>
    <scope>NUCLEOTIDE SEQUENCE [LARGE SCALE GENOMIC DNA]</scope>
    <source>
        <strain evidence="2">Lindley</strain>
    </source>
</reference>
<evidence type="ECO:0000313" key="3">
    <source>
        <dbReference type="WBParaSite" id="GPLIN_001579300"/>
    </source>
</evidence>
<evidence type="ECO:0000256" key="1">
    <source>
        <dbReference type="SAM" id="SignalP"/>
    </source>
</evidence>
<dbReference type="Proteomes" id="UP000050741">
    <property type="component" value="Unassembled WGS sequence"/>
</dbReference>